<evidence type="ECO:0000256" key="1">
    <source>
        <dbReference type="ARBA" id="ARBA00005578"/>
    </source>
</evidence>
<dbReference type="InterPro" id="IPR002634">
    <property type="entry name" value="BolA"/>
</dbReference>
<evidence type="ECO:0008006" key="5">
    <source>
        <dbReference type="Google" id="ProtNLM"/>
    </source>
</evidence>
<dbReference type="InterPro" id="IPR036065">
    <property type="entry name" value="BolA-like_sf"/>
</dbReference>
<dbReference type="VEuPathDB" id="TriTrypDB:BSAL_74505"/>
<dbReference type="InterPro" id="IPR052275">
    <property type="entry name" value="Mt_Fe-S_assembly_factor"/>
</dbReference>
<evidence type="ECO:0000313" key="3">
    <source>
        <dbReference type="EMBL" id="CUG10451.1"/>
    </source>
</evidence>
<proteinExistence type="inferred from homology"/>
<dbReference type="OrthoDB" id="203381at2759"/>
<organism evidence="3 4">
    <name type="scientific">Bodo saltans</name>
    <name type="common">Flagellated protozoan</name>
    <dbReference type="NCBI Taxonomy" id="75058"/>
    <lineage>
        <taxon>Eukaryota</taxon>
        <taxon>Discoba</taxon>
        <taxon>Euglenozoa</taxon>
        <taxon>Kinetoplastea</taxon>
        <taxon>Metakinetoplastina</taxon>
        <taxon>Eubodonida</taxon>
        <taxon>Bodonidae</taxon>
        <taxon>Bodo</taxon>
    </lineage>
</organism>
<dbReference type="Gene3D" id="3.30.300.90">
    <property type="entry name" value="BolA-like"/>
    <property type="match status" value="1"/>
</dbReference>
<dbReference type="PANTHER" id="PTHR46188:SF1">
    <property type="entry name" value="BOLA-LIKE PROTEIN 3"/>
    <property type="match status" value="1"/>
</dbReference>
<keyword evidence="4" id="KW-1185">Reference proteome</keyword>
<evidence type="ECO:0000256" key="2">
    <source>
        <dbReference type="RuleBase" id="RU003860"/>
    </source>
</evidence>
<name>A0A0S4IUF9_BODSA</name>
<gene>
    <name evidence="3" type="ORF">BSAL_74505</name>
</gene>
<evidence type="ECO:0000313" key="4">
    <source>
        <dbReference type="Proteomes" id="UP000051952"/>
    </source>
</evidence>
<dbReference type="SUPFAM" id="SSF82657">
    <property type="entry name" value="BolA-like"/>
    <property type="match status" value="1"/>
</dbReference>
<dbReference type="EMBL" id="CYKH01000651">
    <property type="protein sequence ID" value="CUG10451.1"/>
    <property type="molecule type" value="Genomic_DNA"/>
</dbReference>
<accession>A0A0S4IUF9</accession>
<protein>
    <recommendedName>
        <fullName evidence="5">BolA-like protein</fullName>
    </recommendedName>
</protein>
<dbReference type="Pfam" id="PF01722">
    <property type="entry name" value="BolA"/>
    <property type="match status" value="1"/>
</dbReference>
<dbReference type="PANTHER" id="PTHR46188">
    <property type="entry name" value="BOLA-LIKE PROTEIN 3"/>
    <property type="match status" value="1"/>
</dbReference>
<sequence length="91" mass="10067">MLRATMRRWAASAGIGVQDLEAKLMQYAPLQPVKKVSVKDASSGCGSFFQVEVVSEAFVGKPLIQQHRLVNDALREEIKQIHGLTITTRSK</sequence>
<dbReference type="AlphaFoldDB" id="A0A0S4IUF9"/>
<reference evidence="4" key="1">
    <citation type="submission" date="2015-09" db="EMBL/GenBank/DDBJ databases">
        <authorList>
            <consortium name="Pathogen Informatics"/>
        </authorList>
    </citation>
    <scope>NUCLEOTIDE SEQUENCE [LARGE SCALE GENOMIC DNA]</scope>
    <source>
        <strain evidence="4">Lake Konstanz</strain>
    </source>
</reference>
<comment type="similarity">
    <text evidence="1 2">Belongs to the BolA/IbaG family.</text>
</comment>
<dbReference type="OMA" id="NEMASIH"/>
<dbReference type="GO" id="GO:0005759">
    <property type="term" value="C:mitochondrial matrix"/>
    <property type="evidence" value="ECO:0007669"/>
    <property type="project" value="TreeGrafter"/>
</dbReference>
<dbReference type="Proteomes" id="UP000051952">
    <property type="component" value="Unassembled WGS sequence"/>
</dbReference>